<dbReference type="AlphaFoldDB" id="A0A8T0HJW4"/>
<evidence type="ECO:0000256" key="1">
    <source>
        <dbReference type="SAM" id="Phobius"/>
    </source>
</evidence>
<feature type="transmembrane region" description="Helical" evidence="1">
    <location>
        <begin position="208"/>
        <end position="229"/>
    </location>
</feature>
<organism evidence="2 3">
    <name type="scientific">Ceratodon purpureus</name>
    <name type="common">Fire moss</name>
    <name type="synonym">Dicranum purpureum</name>
    <dbReference type="NCBI Taxonomy" id="3225"/>
    <lineage>
        <taxon>Eukaryota</taxon>
        <taxon>Viridiplantae</taxon>
        <taxon>Streptophyta</taxon>
        <taxon>Embryophyta</taxon>
        <taxon>Bryophyta</taxon>
        <taxon>Bryophytina</taxon>
        <taxon>Bryopsida</taxon>
        <taxon>Dicranidae</taxon>
        <taxon>Pseudoditrichales</taxon>
        <taxon>Ditrichaceae</taxon>
        <taxon>Ceratodon</taxon>
    </lineage>
</organism>
<name>A0A8T0HJW4_CERPU</name>
<feature type="transmembrane region" description="Helical" evidence="1">
    <location>
        <begin position="27"/>
        <end position="46"/>
    </location>
</feature>
<feature type="transmembrane region" description="Helical" evidence="1">
    <location>
        <begin position="137"/>
        <end position="157"/>
    </location>
</feature>
<evidence type="ECO:0000313" key="2">
    <source>
        <dbReference type="EMBL" id="KAG0571082.1"/>
    </source>
</evidence>
<keyword evidence="3" id="KW-1185">Reference proteome</keyword>
<comment type="caution">
    <text evidence="2">The sequence shown here is derived from an EMBL/GenBank/DDBJ whole genome shotgun (WGS) entry which is preliminary data.</text>
</comment>
<dbReference type="PANTHER" id="PTHR34967">
    <property type="entry name" value="OS02G0257200 PROTEIN"/>
    <property type="match status" value="1"/>
</dbReference>
<evidence type="ECO:0000313" key="3">
    <source>
        <dbReference type="Proteomes" id="UP000822688"/>
    </source>
</evidence>
<accession>A0A8T0HJW4</accession>
<feature type="transmembrane region" description="Helical" evidence="1">
    <location>
        <begin position="94"/>
        <end position="117"/>
    </location>
</feature>
<feature type="transmembrane region" description="Helical" evidence="1">
    <location>
        <begin position="52"/>
        <end position="73"/>
    </location>
</feature>
<keyword evidence="1" id="KW-0812">Transmembrane</keyword>
<dbReference type="EMBL" id="CM026427">
    <property type="protein sequence ID" value="KAG0571082.1"/>
    <property type="molecule type" value="Genomic_DNA"/>
</dbReference>
<keyword evidence="1" id="KW-1133">Transmembrane helix</keyword>
<dbReference type="Proteomes" id="UP000822688">
    <property type="component" value="Chromosome 6"/>
</dbReference>
<protein>
    <submittedName>
        <fullName evidence="2">Uncharacterized protein</fullName>
    </submittedName>
</protein>
<sequence length="293" mass="32471">MAKLASVRVTRLYGPEQWKYQFELANAVAYLIATLLGLVGVVLFLPAWNTAVGFWCLLVALLLIVLVNVHDLYAQLAGFDFRLPLATLDPQLALVEIAAPLVEAIGGLLFLIAFILFLRITKGEFDSIEVAKVTDHAYSLLIAGSVFWLLGSIHNSFQVYVNTDTRVQFMQKTMSVPMLIACTLFLVAAILSFETWSLPPIAIIATKTAIWIAIVGAGLLLFAAIMNVIRVLQMREVDHTGGLLEPLRGGAQEELERKRDEEEVLLDRQKYAADVEEGISYKDSVIHAEDLNR</sequence>
<gene>
    <name evidence="2" type="ORF">KC19_6G210100</name>
</gene>
<reference evidence="2 3" key="1">
    <citation type="submission" date="2020-06" db="EMBL/GenBank/DDBJ databases">
        <title>WGS assembly of Ceratodon purpureus strain R40.</title>
        <authorList>
            <person name="Carey S.B."/>
            <person name="Jenkins J."/>
            <person name="Shu S."/>
            <person name="Lovell J.T."/>
            <person name="Sreedasyam A."/>
            <person name="Maumus F."/>
            <person name="Tiley G.P."/>
            <person name="Fernandez-Pozo N."/>
            <person name="Barry K."/>
            <person name="Chen C."/>
            <person name="Wang M."/>
            <person name="Lipzen A."/>
            <person name="Daum C."/>
            <person name="Saski C.A."/>
            <person name="Payton A.C."/>
            <person name="Mcbreen J.C."/>
            <person name="Conrad R.E."/>
            <person name="Kollar L.M."/>
            <person name="Olsson S."/>
            <person name="Huttunen S."/>
            <person name="Landis J.B."/>
            <person name="Wickett N.J."/>
            <person name="Johnson M.G."/>
            <person name="Rensing S.A."/>
            <person name="Grimwood J."/>
            <person name="Schmutz J."/>
            <person name="Mcdaniel S.F."/>
        </authorList>
    </citation>
    <scope>NUCLEOTIDE SEQUENCE [LARGE SCALE GENOMIC DNA]</scope>
    <source>
        <strain evidence="2 3">R40</strain>
    </source>
</reference>
<keyword evidence="1" id="KW-0472">Membrane</keyword>
<feature type="transmembrane region" description="Helical" evidence="1">
    <location>
        <begin position="178"/>
        <end position="196"/>
    </location>
</feature>
<dbReference type="PANTHER" id="PTHR34967:SF1">
    <property type="entry name" value="OS02G0257200 PROTEIN"/>
    <property type="match status" value="1"/>
</dbReference>
<proteinExistence type="predicted"/>